<evidence type="ECO:0000313" key="3">
    <source>
        <dbReference type="EMBL" id="KAG0491629.1"/>
    </source>
</evidence>
<name>A0A835RHY3_VANPL</name>
<reference evidence="3 4" key="1">
    <citation type="journal article" date="2020" name="Nat. Food">
        <title>A phased Vanilla planifolia genome enables genetic improvement of flavour and production.</title>
        <authorList>
            <person name="Hasing T."/>
            <person name="Tang H."/>
            <person name="Brym M."/>
            <person name="Khazi F."/>
            <person name="Huang T."/>
            <person name="Chambers A.H."/>
        </authorList>
    </citation>
    <scope>NUCLEOTIDE SEQUENCE [LARGE SCALE GENOMIC DNA]</scope>
    <source>
        <tissue evidence="3">Leaf</tissue>
    </source>
</reference>
<dbReference type="AlphaFoldDB" id="A0A835RHY3"/>
<feature type="domain" description="DUF7733" evidence="2">
    <location>
        <begin position="36"/>
        <end position="234"/>
    </location>
</feature>
<comment type="caution">
    <text evidence="3">The sequence shown here is derived from an EMBL/GenBank/DDBJ whole genome shotgun (WGS) entry which is preliminary data.</text>
</comment>
<feature type="transmembrane region" description="Helical" evidence="1">
    <location>
        <begin position="42"/>
        <end position="71"/>
    </location>
</feature>
<evidence type="ECO:0000256" key="1">
    <source>
        <dbReference type="SAM" id="Phobius"/>
    </source>
</evidence>
<gene>
    <name evidence="3" type="ORF">HPP92_005027</name>
</gene>
<dbReference type="PANTHER" id="PTHR33829:SF1">
    <property type="entry name" value="TRANSMEMBRANE PROTEIN"/>
    <property type="match status" value="1"/>
</dbReference>
<proteinExistence type="predicted"/>
<evidence type="ECO:0000259" key="2">
    <source>
        <dbReference type="Pfam" id="PF24867"/>
    </source>
</evidence>
<protein>
    <recommendedName>
        <fullName evidence="2">DUF7733 domain-containing protein</fullName>
    </recommendedName>
</protein>
<keyword evidence="1" id="KW-0812">Transmembrane</keyword>
<dbReference type="Proteomes" id="UP000636800">
    <property type="component" value="Chromosome 2"/>
</dbReference>
<dbReference type="OrthoDB" id="2186770at2759"/>
<sequence>MSGGVGPTAKDIGLPSCGDEDRVALPGHTPHRRFASFRQLNALALSVVLAASGMVAAIDIAFALLTLPYILFLSRFAFPTLRPGGSPDPPVFDFAKKLLAAYVTVGAVLGLLLPIAYILDGIMEGDKEGVKAAAPHVFLLASQVFMEGITFSSRFSLPVRAFVPVFYNARRMLTISDWMRDEMGKEAATGDGNGCAMRLLAGRALAVANLAFWAFNLFGFLLPVYLPRALHRYYRIYHYIKGGNATQVL</sequence>
<keyword evidence="1" id="KW-1133">Transmembrane helix</keyword>
<evidence type="ECO:0000313" key="4">
    <source>
        <dbReference type="Proteomes" id="UP000636800"/>
    </source>
</evidence>
<dbReference type="EMBL" id="JADCNL010000002">
    <property type="protein sequence ID" value="KAG0491629.1"/>
    <property type="molecule type" value="Genomic_DNA"/>
</dbReference>
<keyword evidence="1" id="KW-0472">Membrane</keyword>
<accession>A0A835RHY3</accession>
<dbReference type="InterPro" id="IPR056635">
    <property type="entry name" value="DUF7733"/>
</dbReference>
<organism evidence="3 4">
    <name type="scientific">Vanilla planifolia</name>
    <name type="common">Vanilla</name>
    <dbReference type="NCBI Taxonomy" id="51239"/>
    <lineage>
        <taxon>Eukaryota</taxon>
        <taxon>Viridiplantae</taxon>
        <taxon>Streptophyta</taxon>
        <taxon>Embryophyta</taxon>
        <taxon>Tracheophyta</taxon>
        <taxon>Spermatophyta</taxon>
        <taxon>Magnoliopsida</taxon>
        <taxon>Liliopsida</taxon>
        <taxon>Asparagales</taxon>
        <taxon>Orchidaceae</taxon>
        <taxon>Vanilloideae</taxon>
        <taxon>Vanilleae</taxon>
        <taxon>Vanilla</taxon>
    </lineage>
</organism>
<dbReference type="PANTHER" id="PTHR33829">
    <property type="entry name" value="OSJNBA0044M19.10 PROTEIN"/>
    <property type="match status" value="1"/>
</dbReference>
<dbReference type="Pfam" id="PF24867">
    <property type="entry name" value="DUF7733"/>
    <property type="match status" value="1"/>
</dbReference>
<feature type="transmembrane region" description="Helical" evidence="1">
    <location>
        <begin position="206"/>
        <end position="226"/>
    </location>
</feature>
<keyword evidence="4" id="KW-1185">Reference proteome</keyword>
<feature type="transmembrane region" description="Helical" evidence="1">
    <location>
        <begin position="99"/>
        <end position="119"/>
    </location>
</feature>